<name>A0A168BBY7_CORDF</name>
<dbReference type="Proteomes" id="UP000076881">
    <property type="component" value="Unassembled WGS sequence"/>
</dbReference>
<gene>
    <name evidence="1" type="ORF">LEL_09726</name>
</gene>
<evidence type="ECO:0000313" key="2">
    <source>
        <dbReference type="Proteomes" id="UP000076881"/>
    </source>
</evidence>
<accession>A0A168BBY7</accession>
<reference evidence="1 2" key="1">
    <citation type="journal article" date="2016" name="Genome Biol. Evol.">
        <title>Divergent and convergent evolution of fungal pathogenicity.</title>
        <authorList>
            <person name="Shang Y."/>
            <person name="Xiao G."/>
            <person name="Zheng P."/>
            <person name="Cen K."/>
            <person name="Zhan S."/>
            <person name="Wang C."/>
        </authorList>
    </citation>
    <scope>NUCLEOTIDE SEQUENCE [LARGE SCALE GENOMIC DNA]</scope>
    <source>
        <strain evidence="1 2">RCEF 1005</strain>
    </source>
</reference>
<keyword evidence="2" id="KW-1185">Reference proteome</keyword>
<dbReference type="InterPro" id="IPR053137">
    <property type="entry name" value="NLR-like"/>
</dbReference>
<protein>
    <submittedName>
        <fullName evidence="1">Uncharacterized protein</fullName>
    </submittedName>
</protein>
<dbReference type="Gene3D" id="3.40.50.1580">
    <property type="entry name" value="Nucleoside phosphorylase domain"/>
    <property type="match status" value="1"/>
</dbReference>
<proteinExistence type="predicted"/>
<dbReference type="STRING" id="1081108.A0A168BBY7"/>
<organism evidence="1 2">
    <name type="scientific">Akanthomyces lecanii RCEF 1005</name>
    <dbReference type="NCBI Taxonomy" id="1081108"/>
    <lineage>
        <taxon>Eukaryota</taxon>
        <taxon>Fungi</taxon>
        <taxon>Dikarya</taxon>
        <taxon>Ascomycota</taxon>
        <taxon>Pezizomycotina</taxon>
        <taxon>Sordariomycetes</taxon>
        <taxon>Hypocreomycetidae</taxon>
        <taxon>Hypocreales</taxon>
        <taxon>Cordycipitaceae</taxon>
        <taxon>Akanthomyces</taxon>
        <taxon>Cordyceps confragosa</taxon>
    </lineage>
</organism>
<dbReference type="PANTHER" id="PTHR46082:SF11">
    <property type="entry name" value="AAA+ ATPASE DOMAIN-CONTAINING PROTEIN-RELATED"/>
    <property type="match status" value="1"/>
</dbReference>
<dbReference type="GO" id="GO:0009116">
    <property type="term" value="P:nucleoside metabolic process"/>
    <property type="evidence" value="ECO:0007669"/>
    <property type="project" value="InterPro"/>
</dbReference>
<dbReference type="InterPro" id="IPR035994">
    <property type="entry name" value="Nucleoside_phosphorylase_sf"/>
</dbReference>
<dbReference type="OrthoDB" id="4869864at2759"/>
<dbReference type="AlphaFoldDB" id="A0A168BBY7"/>
<dbReference type="GO" id="GO:0003824">
    <property type="term" value="F:catalytic activity"/>
    <property type="evidence" value="ECO:0007669"/>
    <property type="project" value="InterPro"/>
</dbReference>
<sequence>MQRGNDYVDQAGEVYGHNVVIAKLPACQEYGTGSAAALASQGKKSFPNIWFGLLVGLAASLPALTGPSPRDIRLGDTASGLIVYDLGKETVFDCFQLLRGGHVLAVTEPVVRAAIGSNKRIQTDSTGPTRREDRRFRDGSLDRTNERRTRIWYDPASKLVTRAGRTSKFNGLEFGIIFARENSQCLERFSSLGRQILPMMRWSDLARRSVMMLSQRPTKKSSIPNLWTF</sequence>
<dbReference type="EMBL" id="AZHF01000010">
    <property type="protein sequence ID" value="OAA69910.1"/>
    <property type="molecule type" value="Genomic_DNA"/>
</dbReference>
<evidence type="ECO:0000313" key="1">
    <source>
        <dbReference type="EMBL" id="OAA69910.1"/>
    </source>
</evidence>
<comment type="caution">
    <text evidence="1">The sequence shown here is derived from an EMBL/GenBank/DDBJ whole genome shotgun (WGS) entry which is preliminary data.</text>
</comment>
<dbReference type="PANTHER" id="PTHR46082">
    <property type="entry name" value="ATP/GTP-BINDING PROTEIN-RELATED"/>
    <property type="match status" value="1"/>
</dbReference>